<protein>
    <submittedName>
        <fullName evidence="3 4">Uncharacterized protein</fullName>
    </submittedName>
</protein>
<evidence type="ECO:0000256" key="1">
    <source>
        <dbReference type="SAM" id="Coils"/>
    </source>
</evidence>
<feature type="coiled-coil region" evidence="1">
    <location>
        <begin position="187"/>
        <end position="249"/>
    </location>
</feature>
<dbReference type="AlphaFoldDB" id="T1F1U7"/>
<dbReference type="InParanoid" id="T1F1U7"/>
<evidence type="ECO:0000313" key="4">
    <source>
        <dbReference type="EnsemblMetazoa" id="HelroP169365"/>
    </source>
</evidence>
<keyword evidence="5" id="KW-1185">Reference proteome</keyword>
<dbReference type="InterPro" id="IPR037386">
    <property type="entry name" value="CCDC40"/>
</dbReference>
<dbReference type="Proteomes" id="UP000015101">
    <property type="component" value="Unassembled WGS sequence"/>
</dbReference>
<dbReference type="GeneID" id="20202797"/>
<dbReference type="OrthoDB" id="6264699at2759"/>
<proteinExistence type="predicted"/>
<evidence type="ECO:0000256" key="2">
    <source>
        <dbReference type="SAM" id="MobiDB-lite"/>
    </source>
</evidence>
<feature type="region of interest" description="Disordered" evidence="2">
    <location>
        <begin position="1"/>
        <end position="26"/>
    </location>
</feature>
<dbReference type="STRING" id="6412.T1F1U7"/>
<dbReference type="eggNOG" id="ENOG502QQ91">
    <property type="taxonomic scope" value="Eukaryota"/>
</dbReference>
<reference evidence="5" key="1">
    <citation type="submission" date="2012-12" db="EMBL/GenBank/DDBJ databases">
        <authorList>
            <person name="Hellsten U."/>
            <person name="Grimwood J."/>
            <person name="Chapman J.A."/>
            <person name="Shapiro H."/>
            <person name="Aerts A."/>
            <person name="Otillar R.P."/>
            <person name="Terry A.Y."/>
            <person name="Boore J.L."/>
            <person name="Simakov O."/>
            <person name="Marletaz F."/>
            <person name="Cho S.-J."/>
            <person name="Edsinger-Gonzales E."/>
            <person name="Havlak P."/>
            <person name="Kuo D.-H."/>
            <person name="Larsson T."/>
            <person name="Lv J."/>
            <person name="Arendt D."/>
            <person name="Savage R."/>
            <person name="Osoegawa K."/>
            <person name="de Jong P."/>
            <person name="Lindberg D.R."/>
            <person name="Seaver E.C."/>
            <person name="Weisblat D.A."/>
            <person name="Putnam N.H."/>
            <person name="Grigoriev I.V."/>
            <person name="Rokhsar D.S."/>
        </authorList>
    </citation>
    <scope>NUCLEOTIDE SEQUENCE</scope>
</reference>
<dbReference type="RefSeq" id="XP_009013436.1">
    <property type="nucleotide sequence ID" value="XM_009015188.1"/>
</dbReference>
<reference evidence="4" key="3">
    <citation type="submission" date="2015-06" db="UniProtKB">
        <authorList>
            <consortium name="EnsemblMetazoa"/>
        </authorList>
    </citation>
    <scope>IDENTIFICATION</scope>
</reference>
<dbReference type="GO" id="GO:0035082">
    <property type="term" value="P:axoneme assembly"/>
    <property type="evidence" value="ECO:0007669"/>
    <property type="project" value="InterPro"/>
</dbReference>
<gene>
    <name evidence="4" type="primary">20202797</name>
    <name evidence="3" type="ORF">HELRODRAFT_169365</name>
</gene>
<organism evidence="4 5">
    <name type="scientific">Helobdella robusta</name>
    <name type="common">Californian leech</name>
    <dbReference type="NCBI Taxonomy" id="6412"/>
    <lineage>
        <taxon>Eukaryota</taxon>
        <taxon>Metazoa</taxon>
        <taxon>Spiralia</taxon>
        <taxon>Lophotrochozoa</taxon>
        <taxon>Annelida</taxon>
        <taxon>Clitellata</taxon>
        <taxon>Hirudinea</taxon>
        <taxon>Rhynchobdellida</taxon>
        <taxon>Glossiphoniidae</taxon>
        <taxon>Helobdella</taxon>
    </lineage>
</organism>
<evidence type="ECO:0000313" key="5">
    <source>
        <dbReference type="Proteomes" id="UP000015101"/>
    </source>
</evidence>
<reference evidence="3 5" key="2">
    <citation type="journal article" date="2013" name="Nature">
        <title>Insights into bilaterian evolution from three spiralian genomes.</title>
        <authorList>
            <person name="Simakov O."/>
            <person name="Marletaz F."/>
            <person name="Cho S.J."/>
            <person name="Edsinger-Gonzales E."/>
            <person name="Havlak P."/>
            <person name="Hellsten U."/>
            <person name="Kuo D.H."/>
            <person name="Larsson T."/>
            <person name="Lv J."/>
            <person name="Arendt D."/>
            <person name="Savage R."/>
            <person name="Osoegawa K."/>
            <person name="de Jong P."/>
            <person name="Grimwood J."/>
            <person name="Chapman J.A."/>
            <person name="Shapiro H."/>
            <person name="Aerts A."/>
            <person name="Otillar R.P."/>
            <person name="Terry A.Y."/>
            <person name="Boore J.L."/>
            <person name="Grigoriev I.V."/>
            <person name="Lindberg D.R."/>
            <person name="Seaver E.C."/>
            <person name="Weisblat D.A."/>
            <person name="Putnam N.H."/>
            <person name="Rokhsar D.S."/>
        </authorList>
    </citation>
    <scope>NUCLEOTIDE SEQUENCE</scope>
</reference>
<feature type="compositionally biased region" description="Basic and acidic residues" evidence="2">
    <location>
        <begin position="9"/>
        <end position="26"/>
    </location>
</feature>
<name>T1F1U7_HELRO</name>
<dbReference type="EMBL" id="AMQM01003272">
    <property type="status" value="NOT_ANNOTATED_CDS"/>
    <property type="molecule type" value="Genomic_DNA"/>
</dbReference>
<dbReference type="HOGENOM" id="CLU_789850_0_0_1"/>
<evidence type="ECO:0000313" key="3">
    <source>
        <dbReference type="EMBL" id="ESO08506.1"/>
    </source>
</evidence>
<dbReference type="PANTHER" id="PTHR16275:SF8">
    <property type="entry name" value="COILED-COIL DOMAIN-CONTAINING PROTEIN 40"/>
    <property type="match status" value="1"/>
</dbReference>
<dbReference type="KEGG" id="hro:HELRODRAFT_169365"/>
<dbReference type="PANTHER" id="PTHR16275">
    <property type="entry name" value="COILED-COIL DOMAIN-CONTAINING PROTEIN 40"/>
    <property type="match status" value="1"/>
</dbReference>
<keyword evidence="1" id="KW-0175">Coiled coil</keyword>
<dbReference type="EMBL" id="KB096080">
    <property type="protein sequence ID" value="ESO08506.1"/>
    <property type="molecule type" value="Genomic_DNA"/>
</dbReference>
<dbReference type="OMA" id="DFPDKKT"/>
<accession>T1F1U7</accession>
<sequence>MTHATSARRSNDLTKTGDVERHKKELNEVERSLNEIRNDTTKLSTLIVKERGSGESMQQEHKVAIKKYEASLNDAERELIELEGRLEMMKEERGRLCDAIMEAEKQMMLWDKKIQLAQEARDSVDGEEVRSEVGSLRNEIHRMEVRLQQLIKECEKKCLQMERLVACREVNLVKGEAMKTRSETVIKKTMMREVTELKRRIKERNKEADNFDKEMKQLQEEQERLNEKFESERRRVRKLQEHSQQLDQQLQQAFVDTLVGQHKIKNFQQQQQSKTTSTTLQVEYRKKLDRMQSIVRVLNKLTNEFPEASADLRKVMLTYGSKCRSFQKSSSNRYAVGSRLLTDEPNSFKDNFG</sequence>
<dbReference type="EnsemblMetazoa" id="HelroT169365">
    <property type="protein sequence ID" value="HelroP169365"/>
    <property type="gene ID" value="HelroG169365"/>
</dbReference>
<dbReference type="CTD" id="20202797"/>